<evidence type="ECO:0000256" key="2">
    <source>
        <dbReference type="ARBA" id="ARBA00022840"/>
    </source>
</evidence>
<organism evidence="6 7">
    <name type="scientific">Friedmanniella luteola</name>
    <dbReference type="NCBI Taxonomy" id="546871"/>
    <lineage>
        <taxon>Bacteria</taxon>
        <taxon>Bacillati</taxon>
        <taxon>Actinomycetota</taxon>
        <taxon>Actinomycetes</taxon>
        <taxon>Propionibacteriales</taxon>
        <taxon>Nocardioidaceae</taxon>
        <taxon>Friedmanniella</taxon>
    </lineage>
</organism>
<dbReference type="PANTHER" id="PTHR22683:SF41">
    <property type="entry name" value="DNA TRANSLOCASE FTSK"/>
    <property type="match status" value="1"/>
</dbReference>
<keyword evidence="4" id="KW-1133">Transmembrane helix</keyword>
<feature type="transmembrane region" description="Helical" evidence="4">
    <location>
        <begin position="39"/>
        <end position="62"/>
    </location>
</feature>
<evidence type="ECO:0000256" key="1">
    <source>
        <dbReference type="ARBA" id="ARBA00022741"/>
    </source>
</evidence>
<protein>
    <submittedName>
        <fullName evidence="6">DNA segregation ATPase FtsK/SpoIIIE, S-DNA-T family</fullName>
    </submittedName>
</protein>
<evidence type="ECO:0000313" key="6">
    <source>
        <dbReference type="EMBL" id="SDR72391.1"/>
    </source>
</evidence>
<dbReference type="RefSeq" id="WP_091408936.1">
    <property type="nucleotide sequence ID" value="NZ_LT629749.1"/>
</dbReference>
<feature type="transmembrane region" description="Helical" evidence="4">
    <location>
        <begin position="68"/>
        <end position="88"/>
    </location>
</feature>
<dbReference type="OrthoDB" id="3217500at2"/>
<dbReference type="AlphaFoldDB" id="A0A1H1LCS2"/>
<evidence type="ECO:0000256" key="4">
    <source>
        <dbReference type="SAM" id="Phobius"/>
    </source>
</evidence>
<feature type="binding site" evidence="3">
    <location>
        <begin position="241"/>
        <end position="248"/>
    </location>
    <ligand>
        <name>ATP</name>
        <dbReference type="ChEBI" id="CHEBI:30616"/>
    </ligand>
</feature>
<dbReference type="InterPro" id="IPR050206">
    <property type="entry name" value="FtsK/SpoIIIE/SftA"/>
</dbReference>
<evidence type="ECO:0000256" key="3">
    <source>
        <dbReference type="PROSITE-ProRule" id="PRU00289"/>
    </source>
</evidence>
<reference evidence="6 7" key="1">
    <citation type="submission" date="2016-10" db="EMBL/GenBank/DDBJ databases">
        <authorList>
            <person name="de Groot N.N."/>
        </authorList>
    </citation>
    <scope>NUCLEOTIDE SEQUENCE [LARGE SCALE GENOMIC DNA]</scope>
    <source>
        <strain evidence="6 7">DSM 21741</strain>
    </source>
</reference>
<dbReference type="SMART" id="SM00382">
    <property type="entry name" value="AAA"/>
    <property type="match status" value="1"/>
</dbReference>
<sequence>MAGLSQARSDQPVQLRSSTVRVGAGLAASGWVLRRLWRLAVVTAATPAALAGLLSVILSALLWSVSPLLMLSMLALGIGLLVGVRSVWPDRWLVWLRLPLRSWWRGWLVYRRCWPAAMDTAGLATSWRGTVWTPTVLTVSSTLSVDRVRVRMLPGQTVEDYADVAHRLAQTFGASAVRVRSVLQRPHHVELWLLTVDPLTSVVEPLPVDDQALTEGLPLALAEDGRTWRLQLVGSHVLVVGATGAGKGSVIWSLLLHLAPLVRSGLVAVWAVDPKGGMELAAGRRLFARFAHGDSDAAAGYESTFAEVLEDAVAVMRRRQDRLRGVTRLHTPSTAEPLVVLVVDELAALTGWVTDRTAKKRIEAALGLLLSQGRAVGVVVVGAVQDPRKDVLPMRDLFPTRIALRLNEAEQVNLVLGPGARNRGAHADLIPDGLPGVGYVTVDGIAEPVRVRFSNVTDQHIAQLVTPVTPALQLVSGEAA</sequence>
<dbReference type="STRING" id="546871.SAMN04488543_0212"/>
<keyword evidence="4" id="KW-0472">Membrane</keyword>
<accession>A0A1H1LCS2</accession>
<dbReference type="GO" id="GO:0003677">
    <property type="term" value="F:DNA binding"/>
    <property type="evidence" value="ECO:0007669"/>
    <property type="project" value="InterPro"/>
</dbReference>
<evidence type="ECO:0000259" key="5">
    <source>
        <dbReference type="PROSITE" id="PS50901"/>
    </source>
</evidence>
<proteinExistence type="predicted"/>
<keyword evidence="1 3" id="KW-0547">Nucleotide-binding</keyword>
<name>A0A1H1LCS2_9ACTN</name>
<dbReference type="SUPFAM" id="SSF52540">
    <property type="entry name" value="P-loop containing nucleoside triphosphate hydrolases"/>
    <property type="match status" value="1"/>
</dbReference>
<dbReference type="GO" id="GO:0005524">
    <property type="term" value="F:ATP binding"/>
    <property type="evidence" value="ECO:0007669"/>
    <property type="project" value="UniProtKB-UniRule"/>
</dbReference>
<evidence type="ECO:0000313" key="7">
    <source>
        <dbReference type="Proteomes" id="UP000199092"/>
    </source>
</evidence>
<dbReference type="InterPro" id="IPR003593">
    <property type="entry name" value="AAA+_ATPase"/>
</dbReference>
<keyword evidence="4" id="KW-0812">Transmembrane</keyword>
<dbReference type="Pfam" id="PF01580">
    <property type="entry name" value="FtsK_SpoIIIE"/>
    <property type="match status" value="1"/>
</dbReference>
<dbReference type="PROSITE" id="PS50901">
    <property type="entry name" value="FTSK"/>
    <property type="match status" value="1"/>
</dbReference>
<dbReference type="PANTHER" id="PTHR22683">
    <property type="entry name" value="SPORULATION PROTEIN RELATED"/>
    <property type="match status" value="1"/>
</dbReference>
<keyword evidence="2 3" id="KW-0067">ATP-binding</keyword>
<dbReference type="InterPro" id="IPR027417">
    <property type="entry name" value="P-loop_NTPase"/>
</dbReference>
<dbReference type="InterPro" id="IPR002543">
    <property type="entry name" value="FtsK_dom"/>
</dbReference>
<gene>
    <name evidence="6" type="ORF">SAMN04488543_0212</name>
</gene>
<keyword evidence="7" id="KW-1185">Reference proteome</keyword>
<dbReference type="EMBL" id="LT629749">
    <property type="protein sequence ID" value="SDR72391.1"/>
    <property type="molecule type" value="Genomic_DNA"/>
</dbReference>
<dbReference type="Proteomes" id="UP000199092">
    <property type="component" value="Chromosome I"/>
</dbReference>
<dbReference type="Gene3D" id="3.40.50.300">
    <property type="entry name" value="P-loop containing nucleotide triphosphate hydrolases"/>
    <property type="match status" value="1"/>
</dbReference>
<feature type="domain" description="FtsK" evidence="5">
    <location>
        <begin position="216"/>
        <end position="413"/>
    </location>
</feature>